<protein>
    <submittedName>
        <fullName evidence="6">Crp/Fnr family transcriptional regulator</fullName>
    </submittedName>
</protein>
<keyword evidence="1" id="KW-0805">Transcription regulation</keyword>
<evidence type="ECO:0000256" key="1">
    <source>
        <dbReference type="ARBA" id="ARBA00023015"/>
    </source>
</evidence>
<evidence type="ECO:0000313" key="6">
    <source>
        <dbReference type="EMBL" id="TBN40424.1"/>
    </source>
</evidence>
<dbReference type="SMART" id="SM00419">
    <property type="entry name" value="HTH_CRP"/>
    <property type="match status" value="1"/>
</dbReference>
<evidence type="ECO:0000256" key="3">
    <source>
        <dbReference type="ARBA" id="ARBA00023163"/>
    </source>
</evidence>
<dbReference type="Pfam" id="PF00027">
    <property type="entry name" value="cNMP_binding"/>
    <property type="match status" value="1"/>
</dbReference>
<gene>
    <name evidence="6" type="ORF">EYE42_08490</name>
</gene>
<dbReference type="AlphaFoldDB" id="A0A4Q9G6X2"/>
<evidence type="ECO:0000259" key="4">
    <source>
        <dbReference type="PROSITE" id="PS50042"/>
    </source>
</evidence>
<dbReference type="Gene3D" id="2.60.120.10">
    <property type="entry name" value="Jelly Rolls"/>
    <property type="match status" value="1"/>
</dbReference>
<dbReference type="PROSITE" id="PS50042">
    <property type="entry name" value="CNMP_BINDING_3"/>
    <property type="match status" value="1"/>
</dbReference>
<keyword evidence="3" id="KW-0804">Transcription</keyword>
<organism evidence="6 7">
    <name type="scientific">Paracoccus subflavus</name>
    <dbReference type="NCBI Taxonomy" id="2528244"/>
    <lineage>
        <taxon>Bacteria</taxon>
        <taxon>Pseudomonadati</taxon>
        <taxon>Pseudomonadota</taxon>
        <taxon>Alphaproteobacteria</taxon>
        <taxon>Rhodobacterales</taxon>
        <taxon>Paracoccaceae</taxon>
        <taxon>Paracoccus</taxon>
    </lineage>
</organism>
<dbReference type="InterPro" id="IPR014710">
    <property type="entry name" value="RmlC-like_jellyroll"/>
</dbReference>
<evidence type="ECO:0000259" key="5">
    <source>
        <dbReference type="PROSITE" id="PS51063"/>
    </source>
</evidence>
<dbReference type="EMBL" id="SISK01000005">
    <property type="protein sequence ID" value="TBN40424.1"/>
    <property type="molecule type" value="Genomic_DNA"/>
</dbReference>
<dbReference type="Gene3D" id="1.10.10.10">
    <property type="entry name" value="Winged helix-like DNA-binding domain superfamily/Winged helix DNA-binding domain"/>
    <property type="match status" value="1"/>
</dbReference>
<dbReference type="OrthoDB" id="5290098at2"/>
<keyword evidence="7" id="KW-1185">Reference proteome</keyword>
<feature type="domain" description="Cyclic nucleotide-binding" evidence="4">
    <location>
        <begin position="15"/>
        <end position="107"/>
    </location>
</feature>
<dbReference type="GO" id="GO:0006355">
    <property type="term" value="P:regulation of DNA-templated transcription"/>
    <property type="evidence" value="ECO:0007669"/>
    <property type="project" value="InterPro"/>
</dbReference>
<evidence type="ECO:0000313" key="7">
    <source>
        <dbReference type="Proteomes" id="UP000293520"/>
    </source>
</evidence>
<evidence type="ECO:0000256" key="2">
    <source>
        <dbReference type="ARBA" id="ARBA00023125"/>
    </source>
</evidence>
<dbReference type="InterPro" id="IPR036388">
    <property type="entry name" value="WH-like_DNA-bd_sf"/>
</dbReference>
<dbReference type="InterPro" id="IPR036390">
    <property type="entry name" value="WH_DNA-bd_sf"/>
</dbReference>
<dbReference type="InterPro" id="IPR000595">
    <property type="entry name" value="cNMP-bd_dom"/>
</dbReference>
<reference evidence="6 7" key="1">
    <citation type="submission" date="2019-02" db="EMBL/GenBank/DDBJ databases">
        <title>Paracoccus subflavus sp. nov., isolated from marine sediment of the Pacific Ocean.</title>
        <authorList>
            <person name="Zhang G."/>
        </authorList>
    </citation>
    <scope>NUCLEOTIDE SEQUENCE [LARGE SCALE GENOMIC DNA]</scope>
    <source>
        <strain evidence="6 7">GY0581</strain>
    </source>
</reference>
<keyword evidence="2" id="KW-0238">DNA-binding</keyword>
<dbReference type="Pfam" id="PF13545">
    <property type="entry name" value="HTH_Crp_2"/>
    <property type="match status" value="1"/>
</dbReference>
<dbReference type="InterPro" id="IPR018490">
    <property type="entry name" value="cNMP-bd_dom_sf"/>
</dbReference>
<dbReference type="SUPFAM" id="SSF51206">
    <property type="entry name" value="cAMP-binding domain-like"/>
    <property type="match status" value="1"/>
</dbReference>
<proteinExistence type="predicted"/>
<feature type="domain" description="HTH crp-type" evidence="5">
    <location>
        <begin position="148"/>
        <end position="213"/>
    </location>
</feature>
<comment type="caution">
    <text evidence="6">The sequence shown here is derived from an EMBL/GenBank/DDBJ whole genome shotgun (WGS) entry which is preliminary data.</text>
</comment>
<dbReference type="SUPFAM" id="SSF46785">
    <property type="entry name" value="Winged helix' DNA-binding domain"/>
    <property type="match status" value="1"/>
</dbReference>
<sequence>MTDPCEYAPLFDAPLLNGLSRDDKRAFFSACAVRAYKSPTPILRQGELTPGSFLVVVGQVEVDYVDASGNPVIVHTALPGEMLGDVEALSGRPCACSCVTAPDTTVLFCPTPVLHTFIPPRLLVRNLCDALYSRMVRESRNKAADHYYNAEQRLRLHLHNLTDNGTDAIRISQSQLGIVIGCSRQTVNPMLGRLRDQGIIELGRGMIRVRDRARLADGAPAAE</sequence>
<dbReference type="Proteomes" id="UP000293520">
    <property type="component" value="Unassembled WGS sequence"/>
</dbReference>
<dbReference type="PROSITE" id="PS51063">
    <property type="entry name" value="HTH_CRP_2"/>
    <property type="match status" value="1"/>
</dbReference>
<name>A0A4Q9G6X2_9RHOB</name>
<dbReference type="InterPro" id="IPR012318">
    <property type="entry name" value="HTH_CRP"/>
</dbReference>
<dbReference type="CDD" id="cd00038">
    <property type="entry name" value="CAP_ED"/>
    <property type="match status" value="1"/>
</dbReference>
<dbReference type="RefSeq" id="WP_130990888.1">
    <property type="nucleotide sequence ID" value="NZ_SISK01000005.1"/>
</dbReference>
<accession>A0A4Q9G6X2</accession>
<dbReference type="GO" id="GO:0003677">
    <property type="term" value="F:DNA binding"/>
    <property type="evidence" value="ECO:0007669"/>
    <property type="project" value="UniProtKB-KW"/>
</dbReference>